<dbReference type="Proteomes" id="UP001141434">
    <property type="component" value="Unassembled WGS sequence"/>
</dbReference>
<evidence type="ECO:0000313" key="1">
    <source>
        <dbReference type="EMBL" id="KAJ5086973.1"/>
    </source>
</evidence>
<dbReference type="OrthoDB" id="9876299at2759"/>
<reference evidence="1" key="2">
    <citation type="journal article" date="2023" name="IMA Fungus">
        <title>Comparative genomic study of the Penicillium genus elucidates a diverse pangenome and 15 lateral gene transfer events.</title>
        <authorList>
            <person name="Petersen C."/>
            <person name="Sorensen T."/>
            <person name="Nielsen M.R."/>
            <person name="Sondergaard T.E."/>
            <person name="Sorensen J.L."/>
            <person name="Fitzpatrick D.A."/>
            <person name="Frisvad J.C."/>
            <person name="Nielsen K.L."/>
        </authorList>
    </citation>
    <scope>NUCLEOTIDE SEQUENCE</scope>
    <source>
        <strain evidence="1">IBT 34128</strain>
    </source>
</reference>
<protein>
    <submittedName>
        <fullName evidence="1">Uncharacterized protein</fullName>
    </submittedName>
</protein>
<dbReference type="SUPFAM" id="SSF52047">
    <property type="entry name" value="RNI-like"/>
    <property type="match status" value="1"/>
</dbReference>
<gene>
    <name evidence="1" type="ORF">NUU61_008280</name>
</gene>
<sequence>MTRFNYASPEDIVRLLELHLQGNELTVESLPKLARVITLSIGDLQDLYLSQIQIEIRTADQKAKWEGFLQSFRDCYMLKRVDVGDKPLSPMGMEILVRTYIRSRLDFADDVDDLADIRSPISGEIVDWTPQPAPQSKLRSAIEHRHFARARSLRSVPYLIVSNMAMTRGAVIHLSSMMTTQKSREYLRSFLPAGKVVMLPQEARNVCRSIIWLPNDTLTSQLRELLHCATTLADQTPGCSSDVSGNEWFRTLPSPKPNQRARENCLLQSVFQSNRHFEYELLTKKIVLEALEAEGVNNSELWCAAVNMLAKGRAVMIDDKHRPTLQPLSVPQTALTRYMPEFNRNFPELGSDPWSLMKDQFALLSASSGESPQKNGRFGLPLEVWCRIVAEAVGAQNVLTDQQQMQIMRYAGDWNTLTGEWQNELQPLLVFLEAVQCLTYSD</sequence>
<dbReference type="RefSeq" id="XP_056509098.1">
    <property type="nucleotide sequence ID" value="XM_056658805.1"/>
</dbReference>
<dbReference type="EMBL" id="JAPMSZ010000010">
    <property type="protein sequence ID" value="KAJ5086973.1"/>
    <property type="molecule type" value="Genomic_DNA"/>
</dbReference>
<accession>A0A9W9ES38</accession>
<proteinExistence type="predicted"/>
<dbReference type="GeneID" id="81397974"/>
<name>A0A9W9ES38_9EURO</name>
<comment type="caution">
    <text evidence="1">The sequence shown here is derived from an EMBL/GenBank/DDBJ whole genome shotgun (WGS) entry which is preliminary data.</text>
</comment>
<dbReference type="AlphaFoldDB" id="A0A9W9ES38"/>
<keyword evidence="2" id="KW-1185">Reference proteome</keyword>
<organism evidence="1 2">
    <name type="scientific">Penicillium alfredii</name>
    <dbReference type="NCBI Taxonomy" id="1506179"/>
    <lineage>
        <taxon>Eukaryota</taxon>
        <taxon>Fungi</taxon>
        <taxon>Dikarya</taxon>
        <taxon>Ascomycota</taxon>
        <taxon>Pezizomycotina</taxon>
        <taxon>Eurotiomycetes</taxon>
        <taxon>Eurotiomycetidae</taxon>
        <taxon>Eurotiales</taxon>
        <taxon>Aspergillaceae</taxon>
        <taxon>Penicillium</taxon>
    </lineage>
</organism>
<evidence type="ECO:0000313" key="2">
    <source>
        <dbReference type="Proteomes" id="UP001141434"/>
    </source>
</evidence>
<reference evidence="1" key="1">
    <citation type="submission" date="2022-11" db="EMBL/GenBank/DDBJ databases">
        <authorList>
            <person name="Petersen C."/>
        </authorList>
    </citation>
    <scope>NUCLEOTIDE SEQUENCE</scope>
    <source>
        <strain evidence="1">IBT 34128</strain>
    </source>
</reference>